<feature type="transmembrane region" description="Helical" evidence="7">
    <location>
        <begin position="171"/>
        <end position="189"/>
    </location>
</feature>
<keyword evidence="5 7" id="KW-1133">Transmembrane helix</keyword>
<feature type="transmembrane region" description="Helical" evidence="7">
    <location>
        <begin position="195"/>
        <end position="214"/>
    </location>
</feature>
<feature type="transmembrane region" description="Helical" evidence="7">
    <location>
        <begin position="94"/>
        <end position="113"/>
    </location>
</feature>
<comment type="caution">
    <text evidence="9">The sequence shown here is derived from an EMBL/GenBank/DDBJ whole genome shotgun (WGS) entry which is preliminary data.</text>
</comment>
<proteinExistence type="predicted"/>
<dbReference type="GO" id="GO:0022857">
    <property type="term" value="F:transmembrane transporter activity"/>
    <property type="evidence" value="ECO:0007669"/>
    <property type="project" value="InterPro"/>
</dbReference>
<evidence type="ECO:0000256" key="4">
    <source>
        <dbReference type="ARBA" id="ARBA00022692"/>
    </source>
</evidence>
<feature type="transmembrane region" description="Helical" evidence="7">
    <location>
        <begin position="376"/>
        <end position="400"/>
    </location>
</feature>
<evidence type="ECO:0000313" key="10">
    <source>
        <dbReference type="Proteomes" id="UP000539111"/>
    </source>
</evidence>
<evidence type="ECO:0000313" key="9">
    <source>
        <dbReference type="EMBL" id="NYI66824.1"/>
    </source>
</evidence>
<sequence length="439" mass="46027">MSEHVSEAEATKAVDPQTVKKVAVAALVGTALEWYDFFLFTTASALVFNVQYFVSGDPVVSTMEAFGTLAVGFVARPIGGLIFGHLGDKYGRRLCLMVTIIGIGAVTALIGLLPNYMSIGMAAPIFLIALRILQGLAVGGEWSGAVTIAVEHAPIKQRARFAAMPQLGSPIGTLLSSGGFFLVVFLSSQASFDAWGWRIPFLLSIPFLLISVLIRRSLSESPVFNELLEAGEKESAPIKQVLIKTPIQLVLGIAVALLGIGGFYLVTTFVISYGTQTLGLSSQLMLFGTLIAAALEIPVLLYGGRLGERFGASRVAIWGGVVSAAVAYPAFLLVETKNPVLVVVGMTVAVAALSFPYAASGTILTGLFPARLRYTGVAISSNMAGVVSGFVPLIATAVVAAAGQSYWPAALMLVIISLITATGGMLAPRMSINEKGLKH</sequence>
<feature type="transmembrane region" description="Helical" evidence="7">
    <location>
        <begin position="340"/>
        <end position="364"/>
    </location>
</feature>
<dbReference type="RefSeq" id="WP_179426424.1">
    <property type="nucleotide sequence ID" value="NZ_JACBZP010000001.1"/>
</dbReference>
<dbReference type="PROSITE" id="PS50850">
    <property type="entry name" value="MFS"/>
    <property type="match status" value="1"/>
</dbReference>
<feature type="transmembrane region" description="Helical" evidence="7">
    <location>
        <begin position="284"/>
        <end position="303"/>
    </location>
</feature>
<evidence type="ECO:0000259" key="8">
    <source>
        <dbReference type="PROSITE" id="PS50850"/>
    </source>
</evidence>
<evidence type="ECO:0000256" key="7">
    <source>
        <dbReference type="SAM" id="Phobius"/>
    </source>
</evidence>
<dbReference type="Gene3D" id="1.20.1250.20">
    <property type="entry name" value="MFS general substrate transporter like domains"/>
    <property type="match status" value="2"/>
</dbReference>
<feature type="transmembrane region" description="Helical" evidence="7">
    <location>
        <begin position="249"/>
        <end position="272"/>
    </location>
</feature>
<dbReference type="Pfam" id="PF00083">
    <property type="entry name" value="Sugar_tr"/>
    <property type="match status" value="1"/>
</dbReference>
<dbReference type="AlphaFoldDB" id="A0A7Z0A9E5"/>
<keyword evidence="3" id="KW-1003">Cell membrane</keyword>
<dbReference type="InterPro" id="IPR036259">
    <property type="entry name" value="MFS_trans_sf"/>
</dbReference>
<dbReference type="EMBL" id="JACBZP010000001">
    <property type="protein sequence ID" value="NYI66824.1"/>
    <property type="molecule type" value="Genomic_DNA"/>
</dbReference>
<dbReference type="InterPro" id="IPR005828">
    <property type="entry name" value="MFS_sugar_transport-like"/>
</dbReference>
<comment type="subcellular location">
    <subcellularLocation>
        <location evidence="1">Cell membrane</location>
        <topology evidence="1">Multi-pass membrane protein</topology>
    </subcellularLocation>
</comment>
<evidence type="ECO:0000256" key="5">
    <source>
        <dbReference type="ARBA" id="ARBA00022989"/>
    </source>
</evidence>
<dbReference type="PROSITE" id="PS00217">
    <property type="entry name" value="SUGAR_TRANSPORT_2"/>
    <property type="match status" value="1"/>
</dbReference>
<keyword evidence="2" id="KW-0813">Transport</keyword>
<dbReference type="InterPro" id="IPR020846">
    <property type="entry name" value="MFS_dom"/>
</dbReference>
<dbReference type="GO" id="GO:0005886">
    <property type="term" value="C:plasma membrane"/>
    <property type="evidence" value="ECO:0007669"/>
    <property type="project" value="UniProtKB-SubCell"/>
</dbReference>
<dbReference type="PANTHER" id="PTHR43045:SF1">
    <property type="entry name" value="SHIKIMATE TRANSPORTER"/>
    <property type="match status" value="1"/>
</dbReference>
<feature type="transmembrane region" description="Helical" evidence="7">
    <location>
        <begin position="66"/>
        <end position="87"/>
    </location>
</feature>
<feature type="transmembrane region" description="Helical" evidence="7">
    <location>
        <begin position="406"/>
        <end position="427"/>
    </location>
</feature>
<feature type="transmembrane region" description="Helical" evidence="7">
    <location>
        <begin position="125"/>
        <end position="150"/>
    </location>
</feature>
<evidence type="ECO:0000256" key="3">
    <source>
        <dbReference type="ARBA" id="ARBA00022475"/>
    </source>
</evidence>
<evidence type="ECO:0000256" key="1">
    <source>
        <dbReference type="ARBA" id="ARBA00004651"/>
    </source>
</evidence>
<gene>
    <name evidence="9" type="ORF">BJY26_001130</name>
</gene>
<evidence type="ECO:0000256" key="6">
    <source>
        <dbReference type="ARBA" id="ARBA00023136"/>
    </source>
</evidence>
<feature type="transmembrane region" description="Helical" evidence="7">
    <location>
        <begin position="315"/>
        <end position="334"/>
    </location>
</feature>
<protein>
    <submittedName>
        <fullName evidence="9">MFS family permease</fullName>
    </submittedName>
</protein>
<evidence type="ECO:0000256" key="2">
    <source>
        <dbReference type="ARBA" id="ARBA00022448"/>
    </source>
</evidence>
<accession>A0A7Z0A9E5</accession>
<reference evidence="9 10" key="1">
    <citation type="submission" date="2020-07" db="EMBL/GenBank/DDBJ databases">
        <title>Sequencing the genomes of 1000 actinobacteria strains.</title>
        <authorList>
            <person name="Klenk H.-P."/>
        </authorList>
    </citation>
    <scope>NUCLEOTIDE SEQUENCE [LARGE SCALE GENOMIC DNA]</scope>
    <source>
        <strain evidence="9 10">DSM 26341</strain>
    </source>
</reference>
<keyword evidence="6 7" id="KW-0472">Membrane</keyword>
<dbReference type="InterPro" id="IPR005829">
    <property type="entry name" value="Sugar_transporter_CS"/>
</dbReference>
<dbReference type="Proteomes" id="UP000539111">
    <property type="component" value="Unassembled WGS sequence"/>
</dbReference>
<keyword evidence="10" id="KW-1185">Reference proteome</keyword>
<keyword evidence="4 7" id="KW-0812">Transmembrane</keyword>
<dbReference type="PANTHER" id="PTHR43045">
    <property type="entry name" value="SHIKIMATE TRANSPORTER"/>
    <property type="match status" value="1"/>
</dbReference>
<feature type="domain" description="Major facilitator superfamily (MFS) profile" evidence="8">
    <location>
        <begin position="22"/>
        <end position="435"/>
    </location>
</feature>
<name>A0A7Z0A9E5_9MICO</name>
<dbReference type="CDD" id="cd17369">
    <property type="entry name" value="MFS_ShiA_like"/>
    <property type="match status" value="1"/>
</dbReference>
<dbReference type="SUPFAM" id="SSF103473">
    <property type="entry name" value="MFS general substrate transporter"/>
    <property type="match status" value="1"/>
</dbReference>
<organism evidence="9 10">
    <name type="scientific">Spelaeicoccus albus</name>
    <dbReference type="NCBI Taxonomy" id="1280376"/>
    <lineage>
        <taxon>Bacteria</taxon>
        <taxon>Bacillati</taxon>
        <taxon>Actinomycetota</taxon>
        <taxon>Actinomycetes</taxon>
        <taxon>Micrococcales</taxon>
        <taxon>Brevibacteriaceae</taxon>
        <taxon>Spelaeicoccus</taxon>
    </lineage>
</organism>